<feature type="domain" description="C2H2-type" evidence="12">
    <location>
        <begin position="508"/>
        <end position="537"/>
    </location>
</feature>
<name>A0A9W8MY33_9AGAR</name>
<keyword evidence="3" id="KW-0677">Repeat</keyword>
<keyword evidence="8" id="KW-0804">Transcription</keyword>
<dbReference type="AlphaFoldDB" id="A0A9W8MY33"/>
<keyword evidence="2" id="KW-0479">Metal-binding</keyword>
<organism evidence="13 14">
    <name type="scientific">Agrocybe chaxingu</name>
    <dbReference type="NCBI Taxonomy" id="84603"/>
    <lineage>
        <taxon>Eukaryota</taxon>
        <taxon>Fungi</taxon>
        <taxon>Dikarya</taxon>
        <taxon>Basidiomycota</taxon>
        <taxon>Agaricomycotina</taxon>
        <taxon>Agaricomycetes</taxon>
        <taxon>Agaricomycetidae</taxon>
        <taxon>Agaricales</taxon>
        <taxon>Agaricineae</taxon>
        <taxon>Strophariaceae</taxon>
        <taxon>Agrocybe</taxon>
    </lineage>
</organism>
<feature type="domain" description="C2H2-type" evidence="12">
    <location>
        <begin position="450"/>
        <end position="479"/>
    </location>
</feature>
<feature type="domain" description="C2H2-type" evidence="12">
    <location>
        <begin position="203"/>
        <end position="227"/>
    </location>
</feature>
<accession>A0A9W8MY33</accession>
<evidence type="ECO:0000256" key="8">
    <source>
        <dbReference type="ARBA" id="ARBA00023163"/>
    </source>
</evidence>
<dbReference type="OrthoDB" id="3437960at2759"/>
<dbReference type="FunFam" id="3.30.160.60:FF:000072">
    <property type="entry name" value="zinc finger protein 143 isoform X1"/>
    <property type="match status" value="1"/>
</dbReference>
<sequence>MAFASSSRMAHKPYTQPSPPCADCNAPVECQEPLCASASALTSQCTDQCVVIACNDPDHAESMCDVSGQHFHCDLVCDDTTDCTDCHGFDAFLQCCTDYPAYNTGPSPPRPMLPYSHTQSFNWDSSFNQSWCDCTEPHAAKPTTFQEKHVDSNGIAYALTERGVHGLLEKHDTSTSSAPHRDTFQIQSYPQSPQHPPAPSSSFNCMWGNCNETFPSLSELVGHVNLHHLVTSSPPSQPESNSNSFGRSFDPGNQQAPVSCMWADCDRSYFPSRPDLDVLAYHLMREHLGVSPPQPPLRSLDATGQPLSQNVTITTPSPVLTSKLDTTENVNSQTESSAAPSPTPVNEQHSCAGAHECRWKDCGLSFPSCDELTAHITSAHVGGGKAHYECFWDNCGRNGSQGFQSKQKICRHIQSHTGHRPFQCEICQQNFSEAATLQQHIRRHTQEKPYVCDYPGCGKSFAITGALTIHKRTHNGDKPFKCSFCDRGFAESSNLSKHLRTHTGARPYVCNEPGCNKAFARPDQLNRHKGVHRKQLRGVGGTTVET</sequence>
<dbReference type="GO" id="GO:0008270">
    <property type="term" value="F:zinc ion binding"/>
    <property type="evidence" value="ECO:0007669"/>
    <property type="project" value="UniProtKB-KW"/>
</dbReference>
<evidence type="ECO:0000256" key="1">
    <source>
        <dbReference type="ARBA" id="ARBA00004123"/>
    </source>
</evidence>
<proteinExistence type="predicted"/>
<evidence type="ECO:0000259" key="12">
    <source>
        <dbReference type="PROSITE" id="PS50157"/>
    </source>
</evidence>
<dbReference type="Pfam" id="PF00096">
    <property type="entry name" value="zf-C2H2"/>
    <property type="match status" value="3"/>
</dbReference>
<dbReference type="PANTHER" id="PTHR45718:SF4">
    <property type="entry name" value="TRANSCRIPTIONAL ACTIVATOR CUBITUS INTERRUPTUS"/>
    <property type="match status" value="1"/>
</dbReference>
<keyword evidence="7" id="KW-0238">DNA-binding</keyword>
<dbReference type="InterPro" id="IPR013087">
    <property type="entry name" value="Znf_C2H2_type"/>
</dbReference>
<keyword evidence="9" id="KW-0539">Nucleus</keyword>
<keyword evidence="6" id="KW-0805">Transcription regulation</keyword>
<dbReference type="FunFam" id="3.30.160.60:FF:000125">
    <property type="entry name" value="Putative zinc finger protein 143"/>
    <property type="match status" value="1"/>
</dbReference>
<dbReference type="SMART" id="SM00355">
    <property type="entry name" value="ZnF_C2H2"/>
    <property type="match status" value="8"/>
</dbReference>
<comment type="caution">
    <text evidence="13">The sequence shown here is derived from an EMBL/GenBank/DDBJ whole genome shotgun (WGS) entry which is preliminary data.</text>
</comment>
<dbReference type="PROSITE" id="PS00028">
    <property type="entry name" value="ZINC_FINGER_C2H2_1"/>
    <property type="match status" value="5"/>
</dbReference>
<evidence type="ECO:0000256" key="2">
    <source>
        <dbReference type="ARBA" id="ARBA00022723"/>
    </source>
</evidence>
<evidence type="ECO:0000256" key="3">
    <source>
        <dbReference type="ARBA" id="ARBA00022737"/>
    </source>
</evidence>
<evidence type="ECO:0000256" key="11">
    <source>
        <dbReference type="SAM" id="MobiDB-lite"/>
    </source>
</evidence>
<keyword evidence="4 10" id="KW-0863">Zinc-finger</keyword>
<feature type="domain" description="C2H2-type" evidence="12">
    <location>
        <begin position="388"/>
        <end position="421"/>
    </location>
</feature>
<evidence type="ECO:0000256" key="4">
    <source>
        <dbReference type="ARBA" id="ARBA00022771"/>
    </source>
</evidence>
<evidence type="ECO:0000313" key="13">
    <source>
        <dbReference type="EMBL" id="KAJ3511118.1"/>
    </source>
</evidence>
<dbReference type="GO" id="GO:0005634">
    <property type="term" value="C:nucleus"/>
    <property type="evidence" value="ECO:0007669"/>
    <property type="project" value="UniProtKB-SubCell"/>
</dbReference>
<comment type="subcellular location">
    <subcellularLocation>
        <location evidence="1">Nucleus</location>
    </subcellularLocation>
</comment>
<feature type="domain" description="C2H2-type" evidence="12">
    <location>
        <begin position="480"/>
        <end position="507"/>
    </location>
</feature>
<dbReference type="EMBL" id="JANKHO010000348">
    <property type="protein sequence ID" value="KAJ3511118.1"/>
    <property type="molecule type" value="Genomic_DNA"/>
</dbReference>
<protein>
    <recommendedName>
        <fullName evidence="12">C2H2-type domain-containing protein</fullName>
    </recommendedName>
</protein>
<reference evidence="13" key="1">
    <citation type="submission" date="2022-07" db="EMBL/GenBank/DDBJ databases">
        <title>Genome Sequence of Agrocybe chaxingu.</title>
        <authorList>
            <person name="Buettner E."/>
        </authorList>
    </citation>
    <scope>NUCLEOTIDE SEQUENCE</scope>
    <source>
        <strain evidence="13">MP-N11</strain>
    </source>
</reference>
<keyword evidence="5" id="KW-0862">Zinc</keyword>
<dbReference type="Proteomes" id="UP001148786">
    <property type="component" value="Unassembled WGS sequence"/>
</dbReference>
<evidence type="ECO:0000256" key="9">
    <source>
        <dbReference type="ARBA" id="ARBA00023242"/>
    </source>
</evidence>
<feature type="compositionally biased region" description="Polar residues" evidence="11">
    <location>
        <begin position="305"/>
        <end position="347"/>
    </location>
</feature>
<evidence type="ECO:0000256" key="7">
    <source>
        <dbReference type="ARBA" id="ARBA00023125"/>
    </source>
</evidence>
<gene>
    <name evidence="13" type="ORF">NLJ89_g4289</name>
</gene>
<dbReference type="GO" id="GO:0007224">
    <property type="term" value="P:smoothened signaling pathway"/>
    <property type="evidence" value="ECO:0007669"/>
    <property type="project" value="TreeGrafter"/>
</dbReference>
<dbReference type="InterPro" id="IPR036236">
    <property type="entry name" value="Znf_C2H2_sf"/>
</dbReference>
<evidence type="ECO:0000256" key="6">
    <source>
        <dbReference type="ARBA" id="ARBA00023015"/>
    </source>
</evidence>
<feature type="region of interest" description="Disordered" evidence="11">
    <location>
        <begin position="231"/>
        <end position="251"/>
    </location>
</feature>
<feature type="region of interest" description="Disordered" evidence="11">
    <location>
        <begin position="291"/>
        <end position="347"/>
    </location>
</feature>
<dbReference type="PANTHER" id="PTHR45718">
    <property type="entry name" value="TRANSCRIPTIONAL ACTIVATOR CUBITUS INTERRUPTUS"/>
    <property type="match status" value="1"/>
</dbReference>
<dbReference type="Pfam" id="PF13894">
    <property type="entry name" value="zf-C2H2_4"/>
    <property type="match status" value="1"/>
</dbReference>
<dbReference type="PROSITE" id="PS50157">
    <property type="entry name" value="ZINC_FINGER_C2H2_2"/>
    <property type="match status" value="7"/>
</dbReference>
<evidence type="ECO:0000256" key="5">
    <source>
        <dbReference type="ARBA" id="ARBA00022833"/>
    </source>
</evidence>
<dbReference type="InterPro" id="IPR043359">
    <property type="entry name" value="GLI-like"/>
</dbReference>
<keyword evidence="14" id="KW-1185">Reference proteome</keyword>
<feature type="domain" description="C2H2-type" evidence="12">
    <location>
        <begin position="422"/>
        <end position="449"/>
    </location>
</feature>
<dbReference type="Gene3D" id="3.30.160.60">
    <property type="entry name" value="Classic Zinc Finger"/>
    <property type="match status" value="7"/>
</dbReference>
<feature type="compositionally biased region" description="Low complexity" evidence="11">
    <location>
        <begin position="232"/>
        <end position="244"/>
    </location>
</feature>
<evidence type="ECO:0000256" key="10">
    <source>
        <dbReference type="PROSITE-ProRule" id="PRU00042"/>
    </source>
</evidence>
<dbReference type="GO" id="GO:0000981">
    <property type="term" value="F:DNA-binding transcription factor activity, RNA polymerase II-specific"/>
    <property type="evidence" value="ECO:0007669"/>
    <property type="project" value="TreeGrafter"/>
</dbReference>
<dbReference type="FunFam" id="3.30.160.60:FF:000325">
    <property type="entry name" value="ZFP90 zinc finger protein"/>
    <property type="match status" value="1"/>
</dbReference>
<dbReference type="FunFam" id="3.30.160.60:FF:000145">
    <property type="entry name" value="Zinc finger protein 574"/>
    <property type="match status" value="1"/>
</dbReference>
<evidence type="ECO:0000313" key="14">
    <source>
        <dbReference type="Proteomes" id="UP001148786"/>
    </source>
</evidence>
<dbReference type="SUPFAM" id="SSF57667">
    <property type="entry name" value="beta-beta-alpha zinc fingers"/>
    <property type="match status" value="5"/>
</dbReference>
<dbReference type="GO" id="GO:0000978">
    <property type="term" value="F:RNA polymerase II cis-regulatory region sequence-specific DNA binding"/>
    <property type="evidence" value="ECO:0007669"/>
    <property type="project" value="UniProtKB-ARBA"/>
</dbReference>
<feature type="domain" description="C2H2-type" evidence="12">
    <location>
        <begin position="355"/>
        <end position="385"/>
    </location>
</feature>